<feature type="region of interest" description="Disordered" evidence="2">
    <location>
        <begin position="539"/>
        <end position="565"/>
    </location>
</feature>
<dbReference type="EMBL" id="JAELUP010000003">
    <property type="protein sequence ID" value="MBJ6359934.1"/>
    <property type="molecule type" value="Genomic_DNA"/>
</dbReference>
<reference evidence="3" key="1">
    <citation type="submission" date="2020-12" db="EMBL/GenBank/DDBJ databases">
        <authorList>
            <person name="Huq M.A."/>
        </authorList>
    </citation>
    <scope>NUCLEOTIDE SEQUENCE</scope>
    <source>
        <strain evidence="3">MAHUQ-46</strain>
    </source>
</reference>
<evidence type="ECO:0000313" key="4">
    <source>
        <dbReference type="Proteomes" id="UP000640274"/>
    </source>
</evidence>
<accession>A0A934MP00</accession>
<name>A0A934MP00_9BACL</name>
<dbReference type="AlphaFoldDB" id="A0A934MP00"/>
<gene>
    <name evidence="3" type="ORF">JFN88_01180</name>
</gene>
<organism evidence="3 4">
    <name type="scientific">Paenibacillus roseus</name>
    <dbReference type="NCBI Taxonomy" id="2798579"/>
    <lineage>
        <taxon>Bacteria</taxon>
        <taxon>Bacillati</taxon>
        <taxon>Bacillota</taxon>
        <taxon>Bacilli</taxon>
        <taxon>Bacillales</taxon>
        <taxon>Paenibacillaceae</taxon>
        <taxon>Paenibacillus</taxon>
    </lineage>
</organism>
<dbReference type="Proteomes" id="UP000640274">
    <property type="component" value="Unassembled WGS sequence"/>
</dbReference>
<evidence type="ECO:0000256" key="1">
    <source>
        <dbReference type="SAM" id="Coils"/>
    </source>
</evidence>
<dbReference type="RefSeq" id="WP_199017461.1">
    <property type="nucleotide sequence ID" value="NZ_JAELUP010000003.1"/>
</dbReference>
<comment type="caution">
    <text evidence="3">The sequence shown here is derived from an EMBL/GenBank/DDBJ whole genome shotgun (WGS) entry which is preliminary data.</text>
</comment>
<evidence type="ECO:0000256" key="2">
    <source>
        <dbReference type="SAM" id="MobiDB-lite"/>
    </source>
</evidence>
<feature type="compositionally biased region" description="Basic and acidic residues" evidence="2">
    <location>
        <begin position="541"/>
        <end position="564"/>
    </location>
</feature>
<protein>
    <recommendedName>
        <fullName evidence="5">TIGR03986 family CRISPR-associated RAMP protein</fullName>
    </recommendedName>
</protein>
<proteinExistence type="predicted"/>
<keyword evidence="1" id="KW-0175">Coiled coil</keyword>
<keyword evidence="4" id="KW-1185">Reference proteome</keyword>
<evidence type="ECO:0000313" key="3">
    <source>
        <dbReference type="EMBL" id="MBJ6359934.1"/>
    </source>
</evidence>
<sequence length="782" mass="89940">MNYPKKNFPKDRPIPLTLPYDFIPFPGASSSQDDNSSDKYLYPYTVQNVPKHDEGHGGRRLSGTISYTIQPHGELALEMRTRADGSFFLSGSQLRGKVRSNVEILSASYPEFIDRSEMVYRDIASGRYRQILLSENEKSKGKIEENVHAGYLMKRDQTFYIIPAKPIGNKNFISVKEHWLIYNSPGLLDKNNQLYNWGASAHTGYQQEMEKLQKKIGQLTEQIKVLRFNLRDKLDSDTVERMSDVFLRHFNLNKSDVKKLKSDLKNQPYDESKAIEEIEILKRKLTEKLNKVVRYKSDFSELISKSAERWGYKARIDIYYSFLKSNKDFKPYEEPVSFSRTEAGSLVSIGTKGEELGETGYLFNSANAVSKRSHYLINNPNDDKEIEVPSNVVWKYNQLLKEQHTEDDFYNIFDKYDKLSKCKMPGGKNKEIIVFYQEQERCEKDQGLFIGRTPYFKVAYDHQLSELLKDSNSSNIDYARAMFGYVSQGENKDVNASAYKSRLRFSPIDIVSTKGELDVKTRTFLLASPSATAAGMYLQPKNDRRAKYEKEVEDNKDKKEESPRPKLNGYKYYHILPKIVEYQPEKKTKNIESARQIVRPEGVRLQGKIYFSNLFPSELGLLILGLDMKRLLDSEEYKDDVKRHQNDIKNAYELIGGAKPYGYGKVRISIESIKLEKQGNDFVSLITKPDEDADAVQQISSYIDACIQKLGGGTLFKTDRMDKYICSKQETSFDNKATHINWSTIKDIGPMLEKYKVGSKQVGYPKTSYLKSKKPNSDKDGG</sequence>
<feature type="coiled-coil region" evidence="1">
    <location>
        <begin position="202"/>
        <end position="229"/>
    </location>
</feature>
<evidence type="ECO:0008006" key="5">
    <source>
        <dbReference type="Google" id="ProtNLM"/>
    </source>
</evidence>